<comment type="similarity">
    <text evidence="3 12">Belongs to the methylenetetrahydrofolate reductase family.</text>
</comment>
<accession>A0P2G6</accession>
<evidence type="ECO:0000256" key="4">
    <source>
        <dbReference type="ARBA" id="ARBA00022605"/>
    </source>
</evidence>
<dbReference type="Gene3D" id="3.20.20.220">
    <property type="match status" value="1"/>
</dbReference>
<comment type="pathway">
    <text evidence="10">Amino-acid biosynthesis; L-methionine biosynthesis via de novo pathway.</text>
</comment>
<evidence type="ECO:0000256" key="5">
    <source>
        <dbReference type="ARBA" id="ARBA00022630"/>
    </source>
</evidence>
<comment type="caution">
    <text evidence="13">The sequence shown here is derived from an EMBL/GenBank/DDBJ whole genome shotgun (WGS) entry which is preliminary data.</text>
</comment>
<dbReference type="GO" id="GO:0009086">
    <property type="term" value="P:methionine biosynthetic process"/>
    <property type="evidence" value="ECO:0007669"/>
    <property type="project" value="UniProtKB-KW"/>
</dbReference>
<comment type="pathway">
    <text evidence="2 12">One-carbon metabolism; tetrahydrofolate interconversion.</text>
</comment>
<evidence type="ECO:0000256" key="8">
    <source>
        <dbReference type="ARBA" id="ARBA00023027"/>
    </source>
</evidence>
<dbReference type="OrthoDB" id="9812555at2"/>
<dbReference type="Proteomes" id="UP000004848">
    <property type="component" value="Unassembled WGS sequence"/>
</dbReference>
<keyword evidence="9" id="KW-0486">Methionine biosynthesis</keyword>
<dbReference type="EC" id="1.5.1.54" evidence="12"/>
<dbReference type="GeneID" id="68849613"/>
<evidence type="ECO:0000256" key="1">
    <source>
        <dbReference type="ARBA" id="ARBA00001974"/>
    </source>
</evidence>
<keyword evidence="6 12" id="KW-0274">FAD</keyword>
<evidence type="ECO:0000256" key="12">
    <source>
        <dbReference type="RuleBase" id="RU003862"/>
    </source>
</evidence>
<dbReference type="CDD" id="cd00537">
    <property type="entry name" value="MTHFR"/>
    <property type="match status" value="1"/>
</dbReference>
<gene>
    <name evidence="13" type="ORF">SIAM614_17499</name>
</gene>
<dbReference type="EMBL" id="AAUW01000026">
    <property type="protein sequence ID" value="EAV40830.1"/>
    <property type="molecule type" value="Genomic_DNA"/>
</dbReference>
<dbReference type="PANTHER" id="PTHR45754">
    <property type="entry name" value="METHYLENETETRAHYDROFOLATE REDUCTASE"/>
    <property type="match status" value="1"/>
</dbReference>
<organism evidence="13 14">
    <name type="scientific">Roseibium aggregatum (strain ATCC 25650 / DSM 13394 / JCM 20685 / NBRC 16684 / NCIMB 2208 / IAM 12614 / B1)</name>
    <name type="common">Stappia aggregata</name>
    <dbReference type="NCBI Taxonomy" id="384765"/>
    <lineage>
        <taxon>Bacteria</taxon>
        <taxon>Pseudomonadati</taxon>
        <taxon>Pseudomonadota</taxon>
        <taxon>Alphaproteobacteria</taxon>
        <taxon>Hyphomicrobiales</taxon>
        <taxon>Stappiaceae</taxon>
        <taxon>Roseibium</taxon>
    </lineage>
</organism>
<name>A0P2G6_ROSAI</name>
<dbReference type="InterPro" id="IPR004620">
    <property type="entry name" value="MTHF_reductase_bac"/>
</dbReference>
<keyword evidence="8" id="KW-0520">NAD</keyword>
<evidence type="ECO:0000256" key="9">
    <source>
        <dbReference type="ARBA" id="ARBA00023167"/>
    </source>
</evidence>
<sequence length="304" mass="33777">MTAFSNRRSHQAAPSPITASFEFFPPKSDKMAETLWQTVQRLAPLSPSFVSVTYGAGGSTRERTHRTVERILKETELAPAAHLTCVGAARSEIDTIVKDYWDLGVRHLVALRGDPLDGIGSRYVPHPEGYAYASDLVEGVKKIANFDISVSGYPERHPESGNWQKEIDNLKRKVDAGADRIITQYFFDNDLFDDYLDRIAAAGINIPVIPGILPIHNFEQTMVFSAKCGTSIPQWLARRFAGLSNDPETRKLVGVSVACEQVMDLVDRGINDFHFYTMNRADLTFAICHMLGMGKPETKETLAA</sequence>
<dbReference type="SUPFAM" id="SSF51730">
    <property type="entry name" value="FAD-linked oxidoreductase"/>
    <property type="match status" value="1"/>
</dbReference>
<evidence type="ECO:0000256" key="3">
    <source>
        <dbReference type="ARBA" id="ARBA00006743"/>
    </source>
</evidence>
<keyword evidence="4" id="KW-0028">Amino-acid biosynthesis</keyword>
<dbReference type="Pfam" id="PF02219">
    <property type="entry name" value="MTHFR"/>
    <property type="match status" value="1"/>
</dbReference>
<dbReference type="InterPro" id="IPR003171">
    <property type="entry name" value="Mehydrof_redctse-like"/>
</dbReference>
<reference evidence="13 14" key="1">
    <citation type="submission" date="2006-05" db="EMBL/GenBank/DDBJ databases">
        <authorList>
            <person name="King G."/>
            <person name="Ferriera S."/>
            <person name="Johnson J."/>
            <person name="Kravitz S."/>
            <person name="Beeson K."/>
            <person name="Sutton G."/>
            <person name="Rogers Y.-H."/>
            <person name="Friedman R."/>
            <person name="Frazier M."/>
            <person name="Venter J.C."/>
        </authorList>
    </citation>
    <scope>NUCLEOTIDE SEQUENCE [LARGE SCALE GENOMIC DNA]</scope>
    <source>
        <strain evidence="14">ATCC 25650 / DSM 13394 / JCM 20685 / NBRC 16684 / NCIMB 2208 / IAM 12614 / B1</strain>
    </source>
</reference>
<dbReference type="NCBIfam" id="TIGR00676">
    <property type="entry name" value="fadh2"/>
    <property type="match status" value="1"/>
</dbReference>
<evidence type="ECO:0000313" key="13">
    <source>
        <dbReference type="EMBL" id="EAV40830.1"/>
    </source>
</evidence>
<dbReference type="UniPathway" id="UPA00193"/>
<evidence type="ECO:0000256" key="10">
    <source>
        <dbReference type="ARBA" id="ARBA00034478"/>
    </source>
</evidence>
<dbReference type="GO" id="GO:0005829">
    <property type="term" value="C:cytosol"/>
    <property type="evidence" value="ECO:0007669"/>
    <property type="project" value="InterPro"/>
</dbReference>
<evidence type="ECO:0000256" key="6">
    <source>
        <dbReference type="ARBA" id="ARBA00022827"/>
    </source>
</evidence>
<keyword evidence="5 12" id="KW-0285">Flavoprotein</keyword>
<protein>
    <recommendedName>
        <fullName evidence="12">Methylenetetrahydrofolate reductase</fullName>
        <ecNumber evidence="12">1.5.1.54</ecNumber>
    </recommendedName>
</protein>
<dbReference type="AlphaFoldDB" id="A0P2G6"/>
<comment type="catalytic activity">
    <reaction evidence="11">
        <text>(6S)-5-methyl-5,6,7,8-tetrahydrofolate + NAD(+) = (6R)-5,10-methylene-5,6,7,8-tetrahydrofolate + NADH + H(+)</text>
        <dbReference type="Rhea" id="RHEA:19821"/>
        <dbReference type="ChEBI" id="CHEBI:15378"/>
        <dbReference type="ChEBI" id="CHEBI:15636"/>
        <dbReference type="ChEBI" id="CHEBI:18608"/>
        <dbReference type="ChEBI" id="CHEBI:57540"/>
        <dbReference type="ChEBI" id="CHEBI:57945"/>
        <dbReference type="EC" id="1.5.1.54"/>
    </reaction>
    <physiologicalReaction direction="right-to-left" evidence="11">
        <dbReference type="Rhea" id="RHEA:19823"/>
    </physiologicalReaction>
</comment>
<dbReference type="eggNOG" id="COG0685">
    <property type="taxonomic scope" value="Bacteria"/>
</dbReference>
<dbReference type="PANTHER" id="PTHR45754:SF3">
    <property type="entry name" value="METHYLENETETRAHYDROFOLATE REDUCTASE (NADPH)"/>
    <property type="match status" value="1"/>
</dbReference>
<dbReference type="GO" id="GO:0071949">
    <property type="term" value="F:FAD binding"/>
    <property type="evidence" value="ECO:0007669"/>
    <property type="project" value="TreeGrafter"/>
</dbReference>
<dbReference type="InterPro" id="IPR029041">
    <property type="entry name" value="FAD-linked_oxidoreductase-like"/>
</dbReference>
<dbReference type="RefSeq" id="WP_006939535.1">
    <property type="nucleotide sequence ID" value="NZ_AAUW01000026.1"/>
</dbReference>
<dbReference type="GO" id="GO:0035999">
    <property type="term" value="P:tetrahydrofolate interconversion"/>
    <property type="evidence" value="ECO:0007669"/>
    <property type="project" value="UniProtKB-UniPathway"/>
</dbReference>
<proteinExistence type="inferred from homology"/>
<evidence type="ECO:0000313" key="14">
    <source>
        <dbReference type="Proteomes" id="UP000004848"/>
    </source>
</evidence>
<evidence type="ECO:0000256" key="7">
    <source>
        <dbReference type="ARBA" id="ARBA00023002"/>
    </source>
</evidence>
<evidence type="ECO:0000256" key="2">
    <source>
        <dbReference type="ARBA" id="ARBA00004777"/>
    </source>
</evidence>
<evidence type="ECO:0000256" key="11">
    <source>
        <dbReference type="ARBA" id="ARBA00048628"/>
    </source>
</evidence>
<keyword evidence="7 12" id="KW-0560">Oxidoreductase</keyword>
<comment type="cofactor">
    <cofactor evidence="1 12">
        <name>FAD</name>
        <dbReference type="ChEBI" id="CHEBI:57692"/>
    </cofactor>
</comment>
<dbReference type="GO" id="GO:0106312">
    <property type="term" value="F:methylenetetrahydrofolate reductase (NADH) activity"/>
    <property type="evidence" value="ECO:0007669"/>
    <property type="project" value="UniProtKB-EC"/>
</dbReference>